<organism evidence="1 2">
    <name type="scientific">Paracoccus cavernae</name>
    <dbReference type="NCBI Taxonomy" id="1571207"/>
    <lineage>
        <taxon>Bacteria</taxon>
        <taxon>Pseudomonadati</taxon>
        <taxon>Pseudomonadota</taxon>
        <taxon>Alphaproteobacteria</taxon>
        <taxon>Rhodobacterales</taxon>
        <taxon>Paracoccaceae</taxon>
        <taxon>Paracoccus</taxon>
    </lineage>
</organism>
<reference evidence="2" key="1">
    <citation type="journal article" date="2019" name="Int. J. Syst. Evol. Microbiol.">
        <title>The Global Catalogue of Microorganisms (GCM) 10K type strain sequencing project: providing services to taxonomists for standard genome sequencing and annotation.</title>
        <authorList>
            <consortium name="The Broad Institute Genomics Platform"/>
            <consortium name="The Broad Institute Genome Sequencing Center for Infectious Disease"/>
            <person name="Wu L."/>
            <person name="Ma J."/>
        </authorList>
    </citation>
    <scope>NUCLEOTIDE SEQUENCE [LARGE SCALE GENOMIC DNA]</scope>
    <source>
        <strain evidence="2">CECT 8482</strain>
    </source>
</reference>
<dbReference type="EMBL" id="JAUFRC010000001">
    <property type="protein sequence ID" value="MDN3710825.1"/>
    <property type="molecule type" value="Genomic_DNA"/>
</dbReference>
<keyword evidence="2" id="KW-1185">Reference proteome</keyword>
<gene>
    <name evidence="1" type="ORF">QWZ10_01420</name>
</gene>
<proteinExistence type="predicted"/>
<sequence>MRHRLRALDPVARHLALGLPRAANWLAKALPQNLRASSLFATVHRKNLPENLEVFRSFAFDWPHANLSYDAYRRPAV</sequence>
<dbReference type="Proteomes" id="UP001243846">
    <property type="component" value="Unassembled WGS sequence"/>
</dbReference>
<accession>A0ABT8D204</accession>
<protein>
    <submittedName>
        <fullName evidence="1">Uncharacterized protein</fullName>
    </submittedName>
</protein>
<name>A0ABT8D204_9RHOB</name>
<dbReference type="RefSeq" id="WP_377786156.1">
    <property type="nucleotide sequence ID" value="NZ_JBHUOC010000001.1"/>
</dbReference>
<evidence type="ECO:0000313" key="2">
    <source>
        <dbReference type="Proteomes" id="UP001243846"/>
    </source>
</evidence>
<evidence type="ECO:0000313" key="1">
    <source>
        <dbReference type="EMBL" id="MDN3710825.1"/>
    </source>
</evidence>
<comment type="caution">
    <text evidence="1">The sequence shown here is derived from an EMBL/GenBank/DDBJ whole genome shotgun (WGS) entry which is preliminary data.</text>
</comment>